<gene>
    <name evidence="6" type="ORF">BDBG_02854</name>
</gene>
<feature type="region of interest" description="Disordered" evidence="4">
    <location>
        <begin position="15"/>
        <end position="92"/>
    </location>
</feature>
<dbReference type="Proteomes" id="UP000002038">
    <property type="component" value="Unassembled WGS sequence"/>
</dbReference>
<evidence type="ECO:0000256" key="2">
    <source>
        <dbReference type="ARBA" id="ARBA00022927"/>
    </source>
</evidence>
<dbReference type="EMBL" id="GG657451">
    <property type="protein sequence ID" value="OAT06682.1"/>
    <property type="molecule type" value="Genomic_DNA"/>
</dbReference>
<dbReference type="GeneID" id="8506077"/>
<evidence type="ECO:0000256" key="3">
    <source>
        <dbReference type="PROSITE-ProRule" id="PRU01006"/>
    </source>
</evidence>
<evidence type="ECO:0000313" key="7">
    <source>
        <dbReference type="Proteomes" id="UP000002038"/>
    </source>
</evidence>
<dbReference type="PANTHER" id="PTHR12616">
    <property type="entry name" value="VACUOLAR PROTEIN SORTING VPS41"/>
    <property type="match status" value="1"/>
</dbReference>
<dbReference type="PANTHER" id="PTHR12616:SF1">
    <property type="entry name" value="VACUOLAR PROTEIN SORTING-ASSOCIATED PROTEIN 41 HOMOLOG"/>
    <property type="match status" value="1"/>
</dbReference>
<feature type="compositionally biased region" description="Pro residues" evidence="4">
    <location>
        <begin position="1243"/>
        <end position="1256"/>
    </location>
</feature>
<dbReference type="GO" id="GO:0034058">
    <property type="term" value="P:endosomal vesicle fusion"/>
    <property type="evidence" value="ECO:0007669"/>
    <property type="project" value="TreeGrafter"/>
</dbReference>
<dbReference type="Gene3D" id="2.130.10.10">
    <property type="entry name" value="YVTN repeat-like/Quinoprotein amine dehydrogenase"/>
    <property type="match status" value="1"/>
</dbReference>
<evidence type="ECO:0000256" key="4">
    <source>
        <dbReference type="SAM" id="MobiDB-lite"/>
    </source>
</evidence>
<dbReference type="GO" id="GO:0006623">
    <property type="term" value="P:protein targeting to vacuole"/>
    <property type="evidence" value="ECO:0007669"/>
    <property type="project" value="InterPro"/>
</dbReference>
<keyword evidence="7" id="KW-1185">Reference proteome</keyword>
<feature type="compositionally biased region" description="Low complexity" evidence="4">
    <location>
        <begin position="578"/>
        <end position="602"/>
    </location>
</feature>
<feature type="region of interest" description="Disordered" evidence="4">
    <location>
        <begin position="175"/>
        <end position="198"/>
    </location>
</feature>
<dbReference type="KEGG" id="bgh:BDBG_02854"/>
<dbReference type="InterPro" id="IPR036322">
    <property type="entry name" value="WD40_repeat_dom_sf"/>
</dbReference>
<dbReference type="RefSeq" id="XP_031577345.1">
    <property type="nucleotide sequence ID" value="XM_031720986.1"/>
</dbReference>
<dbReference type="SUPFAM" id="SSF50978">
    <property type="entry name" value="WD40 repeat-like"/>
    <property type="match status" value="1"/>
</dbReference>
<feature type="region of interest" description="Disordered" evidence="4">
    <location>
        <begin position="578"/>
        <end position="603"/>
    </location>
</feature>
<dbReference type="Pfam" id="PF23411">
    <property type="entry name" value="Beta-prop_Vps41"/>
    <property type="match status" value="2"/>
</dbReference>
<dbReference type="STRING" id="559298.A0A179UJQ8"/>
<dbReference type="InterPro" id="IPR057780">
    <property type="entry name" value="Beta-prop_Vps41"/>
</dbReference>
<dbReference type="Pfam" id="PF23556">
    <property type="entry name" value="TPR_Vps41"/>
    <property type="match status" value="1"/>
</dbReference>
<name>A0A179UJQ8_BLAGS</name>
<evidence type="ECO:0000313" key="6">
    <source>
        <dbReference type="EMBL" id="OAT06682.1"/>
    </source>
</evidence>
<sequence length="1328" mass="145762">MRPLAPCRVILLGSIKAAGMEVDDTKDSESDGVGLKPTGQAAGRPRSLSPAAEPSSKDDEDNYSQQSDEEAGDEDEDDEDEDDEEEEPRLKYASLTKSIGSVYRNGDATSSFLTAGDKMIVGTHNGNIHVLSVPSFQILRVYHAHSATVSSISISPFPPSLPMPQLDTFRQFSSDSNSIKSQSTTQKNKNSTKAQPAIPATPSNSIYIASSSIDGNVCVSSLVDPRDVLLRNFGRPVQAVALSPEYKNDKSYISGGLAGTLVLTTGGKVGTKSNSTVMGVSAPNTSGWLGSLGLGGNSGKDVVLHSGEGTISTIKWSLSGKYVMWVNEEGIKIMRTNLHLENADSEFAWKRMSHIDRPNRPGWEEMASVWKPRAEWVDENSVDVDDDPGKLQSQKQSPAANASNCRSRSSVEKLVVGWGGTVWIINVFPGGSSTGKDVGERKIGSVGVATILRTDCIISGVSLYTPNLLLVLSYLIPEDENDESNAKQAGPRRGIRHRQNGLEPELRLIDIETKEELSADTLSVKKYQTFSASDYHLGVLPPIRAPTAAVQRGALEAIGTGLWDATLYPTRLFSSAASVRSNGSSGDKGSSIRGGSSINSTGLSASDKQAKELAITAIGGIKIFIHSPYDCIIAIKRGIVDRLAWLDSHEKYEEAWELIVQHPEAAAATLERAESLPSTPTKPQSTLADFFSDDNASVKTAIQAANSAPEMEKRRIGERWLEQLLSQENWERAGQVCGKVLRTTSRWEHWIWIFARNNKFDEITPHVPIEISPPLPSLIYEVILGHYVSRDRIRFKELLELWPTDLFDITSVTAVIEDQLQSKVVTPGSDDWKILMDSLAKLFLAGRHYREALHCYISLQDDEAAMRLIREYHLLDAIADDIPGFILIRVSKDQLKSASIPELDAATVDPIKVLVREAANGVVGPEAVVSQLQATNRRLFLFFYLRTLWRGDATSTAIEKPSRFRHQKMDAAEKLVVDERRALIDGLSDIVIELFAEYDRQLLMEFLQSSTSYSYSAASSICESRRYIPELIYLLSKTGQTKRALNLILSDLKDVSYAISFAKSQDDPDLWEDLLSFSMDKPEYIRGLLAEAGTSIDPINLVRRIPSGLEIEGLREGLTRMIREHDIQASISQGVAKVLEGEVATRMDILRQGQRRGIKFDIVTPSSGLSQKQQDTQETEELGRGRCAGCRKLFSEQETETLIGFACGHIFHVSHLHLDHYHHQQPPTTTSNTTTDHEQRPTSPTPTLRPPPPPPQTSSRPHTASTSSPSHPDYATTQFSPLFSRTVGPKVTNARLLRDKVGDGCGICTAKSNIDEAAQGGIVVLRGK</sequence>
<organism evidence="6 7">
    <name type="scientific">Blastomyces gilchristii (strain SLH14081)</name>
    <name type="common">Blastomyces dermatitidis</name>
    <dbReference type="NCBI Taxonomy" id="559298"/>
    <lineage>
        <taxon>Eukaryota</taxon>
        <taxon>Fungi</taxon>
        <taxon>Dikarya</taxon>
        <taxon>Ascomycota</taxon>
        <taxon>Pezizomycotina</taxon>
        <taxon>Eurotiomycetes</taxon>
        <taxon>Eurotiomycetidae</taxon>
        <taxon>Onygenales</taxon>
        <taxon>Ajellomycetaceae</taxon>
        <taxon>Blastomyces</taxon>
    </lineage>
</organism>
<feature type="region of interest" description="Disordered" evidence="4">
    <location>
        <begin position="381"/>
        <end position="405"/>
    </location>
</feature>
<feature type="domain" description="Vps41 beta-propeller" evidence="5">
    <location>
        <begin position="200"/>
        <end position="275"/>
    </location>
</feature>
<protein>
    <submittedName>
        <fullName evidence="6">Vacuolar assembly protein</fullName>
    </submittedName>
</protein>
<feature type="compositionally biased region" description="Acidic residues" evidence="4">
    <location>
        <begin position="58"/>
        <end position="87"/>
    </location>
</feature>
<proteinExistence type="predicted"/>
<feature type="region of interest" description="Disordered" evidence="4">
    <location>
        <begin position="1163"/>
        <end position="1183"/>
    </location>
</feature>
<dbReference type="InterPro" id="IPR011990">
    <property type="entry name" value="TPR-like_helical_dom_sf"/>
</dbReference>
<dbReference type="VEuPathDB" id="FungiDB:BDBG_02854"/>
<dbReference type="PROSITE" id="PS50236">
    <property type="entry name" value="CHCR"/>
    <property type="match status" value="1"/>
</dbReference>
<dbReference type="OrthoDB" id="244107at2759"/>
<feature type="compositionally biased region" description="Polar residues" evidence="4">
    <location>
        <begin position="175"/>
        <end position="194"/>
    </location>
</feature>
<feature type="compositionally biased region" description="Polar residues" evidence="4">
    <location>
        <begin position="1164"/>
        <end position="1176"/>
    </location>
</feature>
<dbReference type="GO" id="GO:0016236">
    <property type="term" value="P:macroautophagy"/>
    <property type="evidence" value="ECO:0007669"/>
    <property type="project" value="TreeGrafter"/>
</dbReference>
<reference evidence="7" key="1">
    <citation type="journal article" date="2015" name="PLoS Genet.">
        <title>The dynamic genome and transcriptome of the human fungal pathogen Blastomyces and close relative Emmonsia.</title>
        <authorList>
            <person name="Munoz J.F."/>
            <person name="Gauthier G.M."/>
            <person name="Desjardins C.A."/>
            <person name="Gallo J.E."/>
            <person name="Holder J."/>
            <person name="Sullivan T.D."/>
            <person name="Marty A.J."/>
            <person name="Carmen J.C."/>
            <person name="Chen Z."/>
            <person name="Ding L."/>
            <person name="Gujja S."/>
            <person name="Magrini V."/>
            <person name="Misas E."/>
            <person name="Mitreva M."/>
            <person name="Priest M."/>
            <person name="Saif S."/>
            <person name="Whiston E.A."/>
            <person name="Young S."/>
            <person name="Zeng Q."/>
            <person name="Goldman W.E."/>
            <person name="Mardis E.R."/>
            <person name="Taylor J.W."/>
            <person name="McEwen J.G."/>
            <person name="Clay O.K."/>
            <person name="Klein B.S."/>
            <person name="Cuomo C.A."/>
        </authorList>
    </citation>
    <scope>NUCLEOTIDE SEQUENCE [LARGE SCALE GENOMIC DNA]</scope>
    <source>
        <strain evidence="7">SLH14081</strain>
    </source>
</reference>
<feature type="region of interest" description="Disordered" evidence="4">
    <location>
        <begin position="1222"/>
        <end position="1281"/>
    </location>
</feature>
<dbReference type="GO" id="GO:0030897">
    <property type="term" value="C:HOPS complex"/>
    <property type="evidence" value="ECO:0007669"/>
    <property type="project" value="TreeGrafter"/>
</dbReference>
<keyword evidence="1" id="KW-0813">Transport</keyword>
<evidence type="ECO:0000256" key="1">
    <source>
        <dbReference type="ARBA" id="ARBA00022448"/>
    </source>
</evidence>
<dbReference type="InterPro" id="IPR000547">
    <property type="entry name" value="Clathrin_H-chain/VPS_repeat"/>
</dbReference>
<feature type="repeat" description="CHCR" evidence="3">
    <location>
        <begin position="916"/>
        <end position="1087"/>
    </location>
</feature>
<dbReference type="SMART" id="SM00299">
    <property type="entry name" value="CLH"/>
    <property type="match status" value="1"/>
</dbReference>
<dbReference type="InterPro" id="IPR045111">
    <property type="entry name" value="Vps41/Vps8"/>
</dbReference>
<dbReference type="Gene3D" id="1.25.40.10">
    <property type="entry name" value="Tetratricopeptide repeat domain"/>
    <property type="match status" value="1"/>
</dbReference>
<dbReference type="InterPro" id="IPR015943">
    <property type="entry name" value="WD40/YVTN_repeat-like_dom_sf"/>
</dbReference>
<accession>A0A179UJQ8</accession>
<evidence type="ECO:0000259" key="5">
    <source>
        <dbReference type="Pfam" id="PF23411"/>
    </source>
</evidence>
<dbReference type="GO" id="GO:0005770">
    <property type="term" value="C:late endosome"/>
    <property type="evidence" value="ECO:0007669"/>
    <property type="project" value="TreeGrafter"/>
</dbReference>
<keyword evidence="2" id="KW-0653">Protein transport</keyword>
<feature type="compositionally biased region" description="Low complexity" evidence="4">
    <location>
        <begin position="1257"/>
        <end position="1272"/>
    </location>
</feature>
<dbReference type="GO" id="GO:0009267">
    <property type="term" value="P:cellular response to starvation"/>
    <property type="evidence" value="ECO:0007669"/>
    <property type="project" value="TreeGrafter"/>
</dbReference>
<feature type="domain" description="Vps41 beta-propeller" evidence="5">
    <location>
        <begin position="392"/>
        <end position="540"/>
    </location>
</feature>